<accession>F0JE44</accession>
<evidence type="ECO:0000256" key="1">
    <source>
        <dbReference type="ARBA" id="ARBA00022679"/>
    </source>
</evidence>
<organism evidence="4 5">
    <name type="scientific">Pseudodesulfovibrio mercurii</name>
    <dbReference type="NCBI Taxonomy" id="641491"/>
    <lineage>
        <taxon>Bacteria</taxon>
        <taxon>Pseudomonadati</taxon>
        <taxon>Thermodesulfobacteriota</taxon>
        <taxon>Desulfovibrionia</taxon>
        <taxon>Desulfovibrionales</taxon>
        <taxon>Desulfovibrionaceae</taxon>
    </lineage>
</organism>
<dbReference type="InterPro" id="IPR050832">
    <property type="entry name" value="Bact_Acetyltransf"/>
</dbReference>
<keyword evidence="5" id="KW-1185">Reference proteome</keyword>
<dbReference type="GO" id="GO:0016747">
    <property type="term" value="F:acyltransferase activity, transferring groups other than amino-acyl groups"/>
    <property type="evidence" value="ECO:0007669"/>
    <property type="project" value="InterPro"/>
</dbReference>
<dbReference type="InterPro" id="IPR016181">
    <property type="entry name" value="Acyl_CoA_acyltransferase"/>
</dbReference>
<dbReference type="SUPFAM" id="SSF55729">
    <property type="entry name" value="Acyl-CoA N-acyltransferases (Nat)"/>
    <property type="match status" value="1"/>
</dbReference>
<keyword evidence="1 4" id="KW-0808">Transferase</keyword>
<dbReference type="Proteomes" id="UP000007845">
    <property type="component" value="Chromosome"/>
</dbReference>
<dbReference type="PROSITE" id="PS51186">
    <property type="entry name" value="GNAT"/>
    <property type="match status" value="1"/>
</dbReference>
<dbReference type="EMBL" id="CP003220">
    <property type="protein sequence ID" value="EGB14653.1"/>
    <property type="molecule type" value="Genomic_DNA"/>
</dbReference>
<proteinExistence type="predicted"/>
<evidence type="ECO:0000313" key="5">
    <source>
        <dbReference type="Proteomes" id="UP000007845"/>
    </source>
</evidence>
<dbReference type="PANTHER" id="PTHR43877:SF2">
    <property type="entry name" value="AMINOALKYLPHOSPHONATE N-ACETYLTRANSFERASE-RELATED"/>
    <property type="match status" value="1"/>
</dbReference>
<name>F0JE44_9BACT</name>
<dbReference type="Gene3D" id="3.40.630.30">
    <property type="match status" value="1"/>
</dbReference>
<gene>
    <name evidence="4" type="ORF">DND132_1445</name>
</gene>
<dbReference type="Pfam" id="PF00583">
    <property type="entry name" value="Acetyltransf_1"/>
    <property type="match status" value="1"/>
</dbReference>
<feature type="domain" description="N-acetyltransferase" evidence="3">
    <location>
        <begin position="2"/>
        <end position="155"/>
    </location>
</feature>
<dbReference type="CDD" id="cd04301">
    <property type="entry name" value="NAT_SF"/>
    <property type="match status" value="1"/>
</dbReference>
<dbReference type="InterPro" id="IPR000182">
    <property type="entry name" value="GNAT_dom"/>
</dbReference>
<reference evidence="4 5" key="1">
    <citation type="journal article" date="2011" name="J. Bacteriol.">
        <title>Genome sequence of the mercury-methylating strain Desulfovibrio desulfuricans ND132.</title>
        <authorList>
            <person name="Brown S.D."/>
            <person name="Gilmour C.C."/>
            <person name="Kucken A.M."/>
            <person name="Wall J.D."/>
            <person name="Elias D.A."/>
            <person name="Brandt C.C."/>
            <person name="Podar M."/>
            <person name="Chertkov O."/>
            <person name="Held B."/>
            <person name="Bruce D.C."/>
            <person name="Detter J.C."/>
            <person name="Tapia R."/>
            <person name="Han C.S."/>
            <person name="Goodwin L.A."/>
            <person name="Cheng J.F."/>
            <person name="Pitluck S."/>
            <person name="Woyke T."/>
            <person name="Mikhailova N."/>
            <person name="Ivanova N.N."/>
            <person name="Han J."/>
            <person name="Lucas S."/>
            <person name="Lapidus A.L."/>
            <person name="Land M.L."/>
            <person name="Hauser L.J."/>
            <person name="Palumbo A.V."/>
        </authorList>
    </citation>
    <scope>NUCLEOTIDE SEQUENCE [LARGE SCALE GENOMIC DNA]</scope>
    <source>
        <strain evidence="4 5">ND132</strain>
    </source>
</reference>
<evidence type="ECO:0000313" key="4">
    <source>
        <dbReference type="EMBL" id="EGB14653.1"/>
    </source>
</evidence>
<dbReference type="RefSeq" id="WP_014322081.1">
    <property type="nucleotide sequence ID" value="NC_016803.1"/>
</dbReference>
<dbReference type="AlphaFoldDB" id="F0JE44"/>
<dbReference type="KEGG" id="ddn:DND132_1445"/>
<dbReference type="HOGENOM" id="CLU_013985_21_1_7"/>
<dbReference type="eggNOG" id="COG0456">
    <property type="taxonomic scope" value="Bacteria"/>
</dbReference>
<sequence>MIRIRQARPGEEALIAGIIRDSMLASYARFLPAPVFQRLMDMDRPAQVAEANGPDFLIAEADGVPAGALLRRDDYVDHLWTHPDHMGRGVGSALLAHAEADAARAGYGRLTLDCLQRNEKAAAFYRARGYAVERTYTAANHLAGERVHFMVKALPPTGA</sequence>
<dbReference type="OrthoDB" id="5456308at2"/>
<evidence type="ECO:0000256" key="2">
    <source>
        <dbReference type="ARBA" id="ARBA00023315"/>
    </source>
</evidence>
<dbReference type="PANTHER" id="PTHR43877">
    <property type="entry name" value="AMINOALKYLPHOSPHONATE N-ACETYLTRANSFERASE-RELATED-RELATED"/>
    <property type="match status" value="1"/>
</dbReference>
<dbReference type="STRING" id="641491.DND132_1445"/>
<evidence type="ECO:0000259" key="3">
    <source>
        <dbReference type="PROSITE" id="PS51186"/>
    </source>
</evidence>
<keyword evidence="2" id="KW-0012">Acyltransferase</keyword>
<protein>
    <submittedName>
        <fullName evidence="4">GCN5-related N-acetyltransferase</fullName>
    </submittedName>
</protein>
<dbReference type="SMR" id="F0JE44"/>